<keyword evidence="3" id="KW-1185">Reference proteome</keyword>
<evidence type="ECO:0000256" key="1">
    <source>
        <dbReference type="SAM" id="Phobius"/>
    </source>
</evidence>
<keyword evidence="1" id="KW-0812">Transmembrane</keyword>
<dbReference type="OrthoDB" id="9850707at2"/>
<proteinExistence type="predicted"/>
<accession>A0A1M5QEI4</accession>
<name>A0A1M5QEI4_BUTFI</name>
<dbReference type="AlphaFoldDB" id="A0A1M5QEI4"/>
<evidence type="ECO:0000313" key="3">
    <source>
        <dbReference type="Proteomes" id="UP000184278"/>
    </source>
</evidence>
<dbReference type="Proteomes" id="UP000184278">
    <property type="component" value="Unassembled WGS sequence"/>
</dbReference>
<reference evidence="3" key="1">
    <citation type="submission" date="2016-11" db="EMBL/GenBank/DDBJ databases">
        <authorList>
            <person name="Varghese N."/>
            <person name="Submissions S."/>
        </authorList>
    </citation>
    <scope>NUCLEOTIDE SEQUENCE [LARGE SCALE GENOMIC DNA]</scope>
    <source>
        <strain evidence="3">DSM 3071</strain>
    </source>
</reference>
<sequence>MKRIICSGKCKWYLFAGAFWCVVCIGISIGSLFIDYIGRLFFAPLMVYALIRCLYFFLSYKNKRIIFDGNDIFYFSVLNKKYNYFFDDIESVSYYFGGRAQIAGIKFRLKAKKIILTKEMDGFFLVEDFLKQMELL</sequence>
<gene>
    <name evidence="2" type="ORF">SAMN02745229_00283</name>
</gene>
<protein>
    <submittedName>
        <fullName evidence="2">Uncharacterized protein</fullName>
    </submittedName>
</protein>
<dbReference type="GeneID" id="89508969"/>
<evidence type="ECO:0000313" key="2">
    <source>
        <dbReference type="EMBL" id="SHH12159.1"/>
    </source>
</evidence>
<keyword evidence="1" id="KW-0472">Membrane</keyword>
<feature type="transmembrane region" description="Helical" evidence="1">
    <location>
        <begin position="40"/>
        <end position="58"/>
    </location>
</feature>
<dbReference type="RefSeq" id="WP_073384866.1">
    <property type="nucleotide sequence ID" value="NZ_FQXK01000003.1"/>
</dbReference>
<organism evidence="2 3">
    <name type="scientific">Butyrivibrio fibrisolvens DSM 3071</name>
    <dbReference type="NCBI Taxonomy" id="1121131"/>
    <lineage>
        <taxon>Bacteria</taxon>
        <taxon>Bacillati</taxon>
        <taxon>Bacillota</taxon>
        <taxon>Clostridia</taxon>
        <taxon>Lachnospirales</taxon>
        <taxon>Lachnospiraceae</taxon>
        <taxon>Butyrivibrio</taxon>
    </lineage>
</organism>
<feature type="transmembrane region" description="Helical" evidence="1">
    <location>
        <begin position="12"/>
        <end position="34"/>
    </location>
</feature>
<keyword evidence="1" id="KW-1133">Transmembrane helix</keyword>
<dbReference type="EMBL" id="FQXK01000003">
    <property type="protein sequence ID" value="SHH12159.1"/>
    <property type="molecule type" value="Genomic_DNA"/>
</dbReference>